<protein>
    <submittedName>
        <fullName evidence="1">Uncharacterized protein</fullName>
    </submittedName>
</protein>
<keyword evidence="2" id="KW-1185">Reference proteome</keyword>
<dbReference type="KEGG" id="ast:Asulf_02052"/>
<reference evidence="1 2" key="1">
    <citation type="journal article" date="2013" name="Genome Announc.">
        <title>Complete Genome Sequence of the Thermophilic and Facultatively Chemolithoautotrophic Sulfate Reducer Archaeoglobus sulfaticallidus Strain PM70-1T.</title>
        <authorList>
            <person name="Stokke R."/>
            <person name="Hocking W.P."/>
            <person name="Steinsbu B.O."/>
            <person name="Steen I.H."/>
        </authorList>
    </citation>
    <scope>NUCLEOTIDE SEQUENCE [LARGE SCALE GENOMIC DNA]</scope>
    <source>
        <strain evidence="1">PM70-1</strain>
    </source>
</reference>
<dbReference type="Proteomes" id="UP000013307">
    <property type="component" value="Chromosome"/>
</dbReference>
<evidence type="ECO:0000313" key="2">
    <source>
        <dbReference type="Proteomes" id="UP000013307"/>
    </source>
</evidence>
<name>N0BEH8_9EURY</name>
<accession>N0BEH8</accession>
<evidence type="ECO:0000313" key="1">
    <source>
        <dbReference type="EMBL" id="AGK62014.1"/>
    </source>
</evidence>
<gene>
    <name evidence="1" type="ORF">Asulf_02052</name>
</gene>
<organism evidence="1 2">
    <name type="scientific">Archaeoglobus sulfaticallidus PM70-1</name>
    <dbReference type="NCBI Taxonomy" id="387631"/>
    <lineage>
        <taxon>Archaea</taxon>
        <taxon>Methanobacteriati</taxon>
        <taxon>Methanobacteriota</taxon>
        <taxon>Archaeoglobi</taxon>
        <taxon>Archaeoglobales</taxon>
        <taxon>Archaeoglobaceae</taxon>
        <taxon>Archaeoglobus</taxon>
    </lineage>
</organism>
<dbReference type="AlphaFoldDB" id="N0BEH8"/>
<dbReference type="HOGENOM" id="CLU_3379836_0_0_2"/>
<sequence length="33" mass="3649">MNNDEFRVIRVIVKEKSYAALMGGAIIIVALVD</sequence>
<dbReference type="EMBL" id="CP005290">
    <property type="protein sequence ID" value="AGK62014.1"/>
    <property type="molecule type" value="Genomic_DNA"/>
</dbReference>
<proteinExistence type="predicted"/>